<organism evidence="1 2">
    <name type="scientific">Zalaria obscura</name>
    <dbReference type="NCBI Taxonomy" id="2024903"/>
    <lineage>
        <taxon>Eukaryota</taxon>
        <taxon>Fungi</taxon>
        <taxon>Dikarya</taxon>
        <taxon>Ascomycota</taxon>
        <taxon>Pezizomycotina</taxon>
        <taxon>Dothideomycetes</taxon>
        <taxon>Dothideomycetidae</taxon>
        <taxon>Dothideales</taxon>
        <taxon>Zalariaceae</taxon>
        <taxon>Zalaria</taxon>
    </lineage>
</organism>
<reference evidence="1" key="1">
    <citation type="submission" date="2024-02" db="EMBL/GenBank/DDBJ databases">
        <title>Metagenome Assembled Genome of Zalaria obscura JY119.</title>
        <authorList>
            <person name="Vighnesh L."/>
            <person name="Jagadeeshwari U."/>
            <person name="Venkata Ramana C."/>
            <person name="Sasikala C."/>
        </authorList>
    </citation>
    <scope>NUCLEOTIDE SEQUENCE</scope>
    <source>
        <strain evidence="1">JY119</strain>
    </source>
</reference>
<evidence type="ECO:0000313" key="2">
    <source>
        <dbReference type="Proteomes" id="UP001320706"/>
    </source>
</evidence>
<protein>
    <submittedName>
        <fullName evidence="1">Uncharacterized protein</fullName>
    </submittedName>
</protein>
<proteinExistence type="predicted"/>
<gene>
    <name evidence="1" type="ORF">M8818_003967</name>
</gene>
<sequence>MVAGWFRPPVEFSTLASNTATDLEKYNIRTDAWGLLTIALMLLALYDAVPISNSASAKEGSGAKRSLARLVIMADVFHHVMTGIGAYQHYSLPSHYNTAMAVGVYGCAGFAILGTLVLLTDLNDTSKSTKTA</sequence>
<dbReference type="Proteomes" id="UP001320706">
    <property type="component" value="Unassembled WGS sequence"/>
</dbReference>
<comment type="caution">
    <text evidence="1">The sequence shown here is derived from an EMBL/GenBank/DDBJ whole genome shotgun (WGS) entry which is preliminary data.</text>
</comment>
<evidence type="ECO:0000313" key="1">
    <source>
        <dbReference type="EMBL" id="KAK8209003.1"/>
    </source>
</evidence>
<accession>A0ACC3SHH5</accession>
<keyword evidence="2" id="KW-1185">Reference proteome</keyword>
<name>A0ACC3SHH5_9PEZI</name>
<dbReference type="EMBL" id="JAMKPW020000018">
    <property type="protein sequence ID" value="KAK8209003.1"/>
    <property type="molecule type" value="Genomic_DNA"/>
</dbReference>